<dbReference type="Proteomes" id="UP000541558">
    <property type="component" value="Unassembled WGS sequence"/>
</dbReference>
<gene>
    <name evidence="1" type="ORF">D9611_007276</name>
</gene>
<evidence type="ECO:0000313" key="1">
    <source>
        <dbReference type="EMBL" id="KAF5314724.1"/>
    </source>
</evidence>
<proteinExistence type="predicted"/>
<comment type="caution">
    <text evidence="1">The sequence shown here is derived from an EMBL/GenBank/DDBJ whole genome shotgun (WGS) entry which is preliminary data.</text>
</comment>
<accession>A0A8H5B1D1</accession>
<name>A0A8H5B1D1_9AGAR</name>
<dbReference type="PANTHER" id="PTHR36168">
    <property type="entry name" value="CHROMOSOME 1, WHOLE GENOME SHOTGUN SEQUENCE"/>
    <property type="match status" value="1"/>
</dbReference>
<reference evidence="1 2" key="1">
    <citation type="journal article" date="2020" name="ISME J.">
        <title>Uncovering the hidden diversity of litter-decomposition mechanisms in mushroom-forming fungi.</title>
        <authorList>
            <person name="Floudas D."/>
            <person name="Bentzer J."/>
            <person name="Ahren D."/>
            <person name="Johansson T."/>
            <person name="Persson P."/>
            <person name="Tunlid A."/>
        </authorList>
    </citation>
    <scope>NUCLEOTIDE SEQUENCE [LARGE SCALE GENOMIC DNA]</scope>
    <source>
        <strain evidence="1 2">CBS 175.51</strain>
    </source>
</reference>
<keyword evidence="2" id="KW-1185">Reference proteome</keyword>
<protein>
    <submittedName>
        <fullName evidence="1">Uncharacterized protein</fullName>
    </submittedName>
</protein>
<dbReference type="PANTHER" id="PTHR36168:SF1">
    <property type="entry name" value="ORC1-LIKE AAA ATPASE DOMAIN-CONTAINING PROTEIN"/>
    <property type="match status" value="1"/>
</dbReference>
<organism evidence="1 2">
    <name type="scientific">Ephemerocybe angulata</name>
    <dbReference type="NCBI Taxonomy" id="980116"/>
    <lineage>
        <taxon>Eukaryota</taxon>
        <taxon>Fungi</taxon>
        <taxon>Dikarya</taxon>
        <taxon>Basidiomycota</taxon>
        <taxon>Agaricomycotina</taxon>
        <taxon>Agaricomycetes</taxon>
        <taxon>Agaricomycetidae</taxon>
        <taxon>Agaricales</taxon>
        <taxon>Agaricineae</taxon>
        <taxon>Psathyrellaceae</taxon>
        <taxon>Ephemerocybe</taxon>
    </lineage>
</organism>
<evidence type="ECO:0000313" key="2">
    <source>
        <dbReference type="Proteomes" id="UP000541558"/>
    </source>
</evidence>
<dbReference type="AlphaFoldDB" id="A0A8H5B1D1"/>
<dbReference type="EMBL" id="JAACJK010000221">
    <property type="protein sequence ID" value="KAF5314724.1"/>
    <property type="molecule type" value="Genomic_DNA"/>
</dbReference>
<sequence length="154" mass="17810">MPRLNRGTTLLWNWLNGIRRTGLDPEEPRTEHMRRKEQDLIGLVVKGEEPGHYFMLLGPKGGWKGDHGISSHGSHSSRWCNAHPDLEVFRLRLGKALNYAYNGDTQTGLFQRCDSREGGPTLDIDMTLRRRRHHDEQLERKKHRYGVLYAVGAR</sequence>
<dbReference type="OrthoDB" id="511599at2759"/>